<dbReference type="NCBIfam" id="NF000612">
    <property type="entry name" value="PRK00019.1"/>
    <property type="match status" value="1"/>
</dbReference>
<dbReference type="GO" id="GO:0003735">
    <property type="term" value="F:structural constituent of ribosome"/>
    <property type="evidence" value="ECO:0007669"/>
    <property type="project" value="InterPro"/>
</dbReference>
<feature type="compositionally biased region" description="Low complexity" evidence="4">
    <location>
        <begin position="72"/>
        <end position="83"/>
    </location>
</feature>
<comment type="caution">
    <text evidence="5">The sequence shown here is derived from an EMBL/GenBank/DDBJ whole genome shotgun (WGS) entry which is preliminary data.</text>
</comment>
<sequence length="92" mass="10230">MKKDIHPKYFDNAKFECVCGNKWIGGSTLESNSLGICSKCHPFYSGTEKILDARGRVDKFKKRQEKTAAKTIAKATAKATPVKPVKRKKAAK</sequence>
<dbReference type="PANTHER" id="PTHR33280">
    <property type="entry name" value="50S RIBOSOMAL PROTEIN L31, CHLOROPLASTIC"/>
    <property type="match status" value="1"/>
</dbReference>
<dbReference type="PRINTS" id="PR01249">
    <property type="entry name" value="RIBOSOMALL31"/>
</dbReference>
<dbReference type="SUPFAM" id="SSF143800">
    <property type="entry name" value="L28p-like"/>
    <property type="match status" value="1"/>
</dbReference>
<evidence type="ECO:0000256" key="4">
    <source>
        <dbReference type="SAM" id="MobiDB-lite"/>
    </source>
</evidence>
<proteinExistence type="inferred from homology"/>
<dbReference type="GO" id="GO:0006412">
    <property type="term" value="P:translation"/>
    <property type="evidence" value="ECO:0007669"/>
    <property type="project" value="InterPro"/>
</dbReference>
<evidence type="ECO:0000256" key="3">
    <source>
        <dbReference type="RuleBase" id="RU000564"/>
    </source>
</evidence>
<keyword evidence="2 3" id="KW-0687">Ribonucleoprotein</keyword>
<accession>A0A0G0P5U7</accession>
<dbReference type="Gene3D" id="4.10.830.30">
    <property type="entry name" value="Ribosomal protein L31"/>
    <property type="match status" value="1"/>
</dbReference>
<dbReference type="InterPro" id="IPR034704">
    <property type="entry name" value="Ribosomal_bL28/bL31-like_sf"/>
</dbReference>
<organism evidence="5 6">
    <name type="scientific">Candidatus Yanofskybacteria bacterium GW2011_GWD2_39_48</name>
    <dbReference type="NCBI Taxonomy" id="1619031"/>
    <lineage>
        <taxon>Bacteria</taxon>
        <taxon>Candidatus Yanofskyibacteriota</taxon>
    </lineage>
</organism>
<name>A0A0G0P5U7_9BACT</name>
<keyword evidence="1 3" id="KW-0689">Ribosomal protein</keyword>
<dbReference type="InterPro" id="IPR042105">
    <property type="entry name" value="Ribosomal_bL31_sf"/>
</dbReference>
<gene>
    <name evidence="5" type="ORF">UT53_C0012G0014</name>
</gene>
<dbReference type="Pfam" id="PF01197">
    <property type="entry name" value="Ribosomal_L31"/>
    <property type="match status" value="1"/>
</dbReference>
<dbReference type="EMBL" id="LBXD01000012">
    <property type="protein sequence ID" value="KKR23594.1"/>
    <property type="molecule type" value="Genomic_DNA"/>
</dbReference>
<comment type="similarity">
    <text evidence="3">Belongs to the bacterial ribosomal protein bL31 family.</text>
</comment>
<feature type="region of interest" description="Disordered" evidence="4">
    <location>
        <begin position="72"/>
        <end position="92"/>
    </location>
</feature>
<evidence type="ECO:0000256" key="1">
    <source>
        <dbReference type="ARBA" id="ARBA00022980"/>
    </source>
</evidence>
<dbReference type="Proteomes" id="UP000034764">
    <property type="component" value="Unassembled WGS sequence"/>
</dbReference>
<dbReference type="GO" id="GO:0005840">
    <property type="term" value="C:ribosome"/>
    <property type="evidence" value="ECO:0007669"/>
    <property type="project" value="UniProtKB-KW"/>
</dbReference>
<evidence type="ECO:0000256" key="2">
    <source>
        <dbReference type="ARBA" id="ARBA00023274"/>
    </source>
</evidence>
<dbReference type="PATRIC" id="fig|1619031.3.peg.296"/>
<dbReference type="AlphaFoldDB" id="A0A0G0P5U7"/>
<dbReference type="NCBIfam" id="TIGR00105">
    <property type="entry name" value="L31"/>
    <property type="match status" value="1"/>
</dbReference>
<reference evidence="5 6" key="1">
    <citation type="journal article" date="2015" name="Nature">
        <title>rRNA introns, odd ribosomes, and small enigmatic genomes across a large radiation of phyla.</title>
        <authorList>
            <person name="Brown C.T."/>
            <person name="Hug L.A."/>
            <person name="Thomas B.C."/>
            <person name="Sharon I."/>
            <person name="Castelle C.J."/>
            <person name="Singh A."/>
            <person name="Wilkins M.J."/>
            <person name="Williams K.H."/>
            <person name="Banfield J.F."/>
        </authorList>
    </citation>
    <scope>NUCLEOTIDE SEQUENCE [LARGE SCALE GENOMIC DNA]</scope>
</reference>
<dbReference type="InterPro" id="IPR002150">
    <property type="entry name" value="Ribosomal_bL31"/>
</dbReference>
<dbReference type="GO" id="GO:1990904">
    <property type="term" value="C:ribonucleoprotein complex"/>
    <property type="evidence" value="ECO:0007669"/>
    <property type="project" value="UniProtKB-KW"/>
</dbReference>
<evidence type="ECO:0000313" key="6">
    <source>
        <dbReference type="Proteomes" id="UP000034764"/>
    </source>
</evidence>
<dbReference type="PANTHER" id="PTHR33280:SF1">
    <property type="entry name" value="LARGE RIBOSOMAL SUBUNIT PROTEIN BL31C"/>
    <property type="match status" value="1"/>
</dbReference>
<evidence type="ECO:0000313" key="5">
    <source>
        <dbReference type="EMBL" id="KKR23594.1"/>
    </source>
</evidence>
<protein>
    <recommendedName>
        <fullName evidence="3">50S ribosomal protein L31</fullName>
    </recommendedName>
</protein>